<dbReference type="InterPro" id="IPR037217">
    <property type="entry name" value="Trp/Indoleamine_2_3_dOase-like"/>
</dbReference>
<gene>
    <name evidence="1" type="ORF">A7J05_34390</name>
</gene>
<accession>A0ABM6H249</accession>
<dbReference type="Pfam" id="PF03301">
    <property type="entry name" value="Trp_dioxygenase"/>
    <property type="match status" value="2"/>
</dbReference>
<dbReference type="InterPro" id="IPR004981">
    <property type="entry name" value="Trp_2_3_dOase"/>
</dbReference>
<reference evidence="1 2" key="1">
    <citation type="submission" date="2016-05" db="EMBL/GenBank/DDBJ databases">
        <authorList>
            <person name="Gu J."/>
        </authorList>
    </citation>
    <scope>NUCLEOTIDE SEQUENCE [LARGE SCALE GENOMIC DNA]</scope>
    <source>
        <strain evidence="1 2">ACCC40021</strain>
    </source>
</reference>
<dbReference type="Proteomes" id="UP000187191">
    <property type="component" value="Chromosome"/>
</dbReference>
<protein>
    <recommendedName>
        <fullName evidence="3">Tryptophan 2,3-dioxygenase</fullName>
    </recommendedName>
</protein>
<name>A0ABM6H249_9ACTN</name>
<evidence type="ECO:0000313" key="2">
    <source>
        <dbReference type="Proteomes" id="UP000187191"/>
    </source>
</evidence>
<dbReference type="EMBL" id="CP015588">
    <property type="protein sequence ID" value="APY90080.1"/>
    <property type="molecule type" value="Genomic_DNA"/>
</dbReference>
<organism evidence="1 2">
    <name type="scientific">Streptomyces alfalfae</name>
    <dbReference type="NCBI Taxonomy" id="1642299"/>
    <lineage>
        <taxon>Bacteria</taxon>
        <taxon>Bacillati</taxon>
        <taxon>Actinomycetota</taxon>
        <taxon>Actinomycetes</taxon>
        <taxon>Kitasatosporales</taxon>
        <taxon>Streptomycetaceae</taxon>
        <taxon>Streptomyces</taxon>
    </lineage>
</organism>
<dbReference type="PANTHER" id="PTHR10138">
    <property type="entry name" value="TRYPTOPHAN 2,3-DIOXYGENASE"/>
    <property type="match status" value="1"/>
</dbReference>
<keyword evidence="2" id="KW-1185">Reference proteome</keyword>
<evidence type="ECO:0008006" key="3">
    <source>
        <dbReference type="Google" id="ProtNLM"/>
    </source>
</evidence>
<dbReference type="SUPFAM" id="SSF140959">
    <property type="entry name" value="Indolic compounds 2,3-dioxygenase-like"/>
    <property type="match status" value="1"/>
</dbReference>
<dbReference type="Gene3D" id="1.20.58.480">
    <property type="match status" value="2"/>
</dbReference>
<proteinExistence type="predicted"/>
<evidence type="ECO:0000313" key="1">
    <source>
        <dbReference type="EMBL" id="APY90080.1"/>
    </source>
</evidence>
<sequence>MIEPMETPYACYLRLPDLLGLQRPRTPDRQPGQWADEHFFITVHQSAEVLVSQALVDLREVSRLARCGRPAAAAGSLRRVTALMDMLEAHLALLERLDPGAFASFRPLLENASAAQSSQFAELFRRIAALDCRPAREANSAEADAGAGAEVDAGGAHEAEDREVADALWALRAAVTRWRTRHLLLVERMIGDRPGTGGTSGLSYLRSRIDLPPHE</sequence>
<dbReference type="PANTHER" id="PTHR10138:SF0">
    <property type="entry name" value="TRYPTOPHAN 2,3-DIOXYGENASE"/>
    <property type="match status" value="1"/>
</dbReference>